<reference evidence="3 4" key="1">
    <citation type="journal article" date="2013" name="BMC Genomics">
        <title>The miniature genome of a carnivorous plant Genlisea aurea contains a low number of genes and short non-coding sequences.</title>
        <authorList>
            <person name="Leushkin E.V."/>
            <person name="Sutormin R.A."/>
            <person name="Nabieva E.R."/>
            <person name="Penin A.A."/>
            <person name="Kondrashov A.S."/>
            <person name="Logacheva M.D."/>
        </authorList>
    </citation>
    <scope>NUCLEOTIDE SEQUENCE [LARGE SCALE GENOMIC DNA]</scope>
</reference>
<evidence type="ECO:0000313" key="3">
    <source>
        <dbReference type="EMBL" id="EPS69074.1"/>
    </source>
</evidence>
<dbReference type="HAMAP" id="MF_01384">
    <property type="entry name" value="UreD"/>
    <property type="match status" value="1"/>
</dbReference>
<evidence type="ECO:0000256" key="1">
    <source>
        <dbReference type="ARBA" id="ARBA00007177"/>
    </source>
</evidence>
<dbReference type="AlphaFoldDB" id="S8CPG8"/>
<comment type="similarity">
    <text evidence="1">Belongs to the UreD family.</text>
</comment>
<accession>S8CPG8</accession>
<gene>
    <name evidence="3" type="ORF">M569_05694</name>
</gene>
<protein>
    <recommendedName>
        <fullName evidence="5">Urease accessory protein D</fullName>
    </recommendedName>
</protein>
<dbReference type="Pfam" id="PF01774">
    <property type="entry name" value="UreD"/>
    <property type="match status" value="1"/>
</dbReference>
<evidence type="ECO:0000313" key="4">
    <source>
        <dbReference type="Proteomes" id="UP000015453"/>
    </source>
</evidence>
<organism evidence="3 4">
    <name type="scientific">Genlisea aurea</name>
    <dbReference type="NCBI Taxonomy" id="192259"/>
    <lineage>
        <taxon>Eukaryota</taxon>
        <taxon>Viridiplantae</taxon>
        <taxon>Streptophyta</taxon>
        <taxon>Embryophyta</taxon>
        <taxon>Tracheophyta</taxon>
        <taxon>Spermatophyta</taxon>
        <taxon>Magnoliopsida</taxon>
        <taxon>eudicotyledons</taxon>
        <taxon>Gunneridae</taxon>
        <taxon>Pentapetalae</taxon>
        <taxon>asterids</taxon>
        <taxon>lamiids</taxon>
        <taxon>Lamiales</taxon>
        <taxon>Lentibulariaceae</taxon>
        <taxon>Genlisea</taxon>
    </lineage>
</organism>
<dbReference type="GO" id="GO:0016151">
    <property type="term" value="F:nickel cation binding"/>
    <property type="evidence" value="ECO:0007669"/>
    <property type="project" value="InterPro"/>
</dbReference>
<feature type="non-terminal residue" evidence="3">
    <location>
        <position position="281"/>
    </location>
</feature>
<dbReference type="PANTHER" id="PTHR33643">
    <property type="entry name" value="UREASE ACCESSORY PROTEIN D"/>
    <property type="match status" value="1"/>
</dbReference>
<evidence type="ECO:0000256" key="2">
    <source>
        <dbReference type="ARBA" id="ARBA00023186"/>
    </source>
</evidence>
<proteinExistence type="inferred from homology"/>
<name>S8CPG8_9LAMI</name>
<dbReference type="OrthoDB" id="5550464at2759"/>
<evidence type="ECO:0008006" key="5">
    <source>
        <dbReference type="Google" id="ProtNLM"/>
    </source>
</evidence>
<dbReference type="InterPro" id="IPR002669">
    <property type="entry name" value="UreD"/>
</dbReference>
<dbReference type="Proteomes" id="UP000015453">
    <property type="component" value="Unassembled WGS sequence"/>
</dbReference>
<keyword evidence="4" id="KW-1185">Reference proteome</keyword>
<keyword evidence="2" id="KW-0143">Chaperone</keyword>
<sequence>MEKGKVEVERIGGRTKLVRCFSKYPFKFIVPNKVGPSETDAVWIYLLTYGGGIVSGDSIAYDVSVGDGCTAVLTTQSSTKVYKSVESRCSEQILEASSLLAVIPDPVTCFSTARYSQTQSFRVKAGSSLLLVDWISSGRHETGEKWCFDHYVSTNNMFFEDGQPIFLDKMLLEKHNQCSIASRLRGYQSIAMIVLLGPKLKHIKTKIQEDVRKLMSQQLGLAASGRLPDGKPPSFLASCSVFGSESDGVVVRVASVTTEGIYSFLQHQLAPMEGLLGASPY</sequence>
<comment type="caution">
    <text evidence="3">The sequence shown here is derived from an EMBL/GenBank/DDBJ whole genome shotgun (WGS) entry which is preliminary data.</text>
</comment>
<dbReference type="PANTHER" id="PTHR33643:SF1">
    <property type="entry name" value="UREASE ACCESSORY PROTEIN D"/>
    <property type="match status" value="1"/>
</dbReference>
<dbReference type="EMBL" id="AUSU01002300">
    <property type="protein sequence ID" value="EPS69074.1"/>
    <property type="molecule type" value="Genomic_DNA"/>
</dbReference>